<dbReference type="PANTHER" id="PTHR37558">
    <property type="entry name" value="HTH CENPB-TYPE DOMAIN-CONTAINING PROTEIN"/>
    <property type="match status" value="1"/>
</dbReference>
<keyword evidence="3" id="KW-1185">Reference proteome</keyword>
<reference evidence="2" key="2">
    <citation type="submission" date="2021-09" db="EMBL/GenBank/DDBJ databases">
        <authorList>
            <person name="Jia N."/>
            <person name="Wang J."/>
            <person name="Shi W."/>
            <person name="Du L."/>
            <person name="Sun Y."/>
            <person name="Zhan W."/>
            <person name="Jiang J."/>
            <person name="Wang Q."/>
            <person name="Zhang B."/>
            <person name="Ji P."/>
            <person name="Sakyi L.B."/>
            <person name="Cui X."/>
            <person name="Yuan T."/>
            <person name="Jiang B."/>
            <person name="Yang W."/>
            <person name="Lam T.T.-Y."/>
            <person name="Chang Q."/>
            <person name="Ding S."/>
            <person name="Wang X."/>
            <person name="Zhu J."/>
            <person name="Ruan X."/>
            <person name="Zhao L."/>
            <person name="Wei J."/>
            <person name="Que T."/>
            <person name="Du C."/>
            <person name="Cheng J."/>
            <person name="Dai P."/>
            <person name="Han X."/>
            <person name="Huang E."/>
            <person name="Gao Y."/>
            <person name="Liu J."/>
            <person name="Shao H."/>
            <person name="Ye R."/>
            <person name="Li L."/>
            <person name="Wei W."/>
            <person name="Wang X."/>
            <person name="Wang C."/>
            <person name="Huo Q."/>
            <person name="Li W."/>
            <person name="Guo W."/>
            <person name="Chen H."/>
            <person name="Chen S."/>
            <person name="Zhou L."/>
            <person name="Zhou L."/>
            <person name="Ni X."/>
            <person name="Tian J."/>
            <person name="Zhou Y."/>
            <person name="Sheng Y."/>
            <person name="Liu T."/>
            <person name="Pan Y."/>
            <person name="Xia L."/>
            <person name="Li J."/>
            <person name="Zhao F."/>
            <person name="Cao W."/>
        </authorList>
    </citation>
    <scope>NUCLEOTIDE SEQUENCE</scope>
    <source>
        <strain evidence="2">Rmic-2018</strain>
        <tissue evidence="2">Larvae</tissue>
    </source>
</reference>
<feature type="compositionally biased region" description="Low complexity" evidence="1">
    <location>
        <begin position="254"/>
        <end position="285"/>
    </location>
</feature>
<dbReference type="Proteomes" id="UP000821866">
    <property type="component" value="Chromosome 11"/>
</dbReference>
<dbReference type="VEuPathDB" id="VectorBase:LOC119181551"/>
<feature type="region of interest" description="Disordered" evidence="1">
    <location>
        <begin position="200"/>
        <end position="288"/>
    </location>
</feature>
<protein>
    <submittedName>
        <fullName evidence="2">Uncharacterized protein</fullName>
    </submittedName>
</protein>
<dbReference type="AlphaFoldDB" id="A0A9J6EP40"/>
<dbReference type="PANTHER" id="PTHR37558:SF1">
    <property type="entry name" value="HTH CENPB-TYPE DOMAIN-CONTAINING PROTEIN"/>
    <property type="match status" value="1"/>
</dbReference>
<proteinExistence type="predicted"/>
<evidence type="ECO:0000256" key="1">
    <source>
        <dbReference type="SAM" id="MobiDB-lite"/>
    </source>
</evidence>
<evidence type="ECO:0000313" key="3">
    <source>
        <dbReference type="Proteomes" id="UP000821866"/>
    </source>
</evidence>
<accession>A0A9J6EP40</accession>
<sequence>MDQPPSQIPPPAKQRSARFYFTPEVDIFLLREVLAVDPFEDSSRWAAIARNLSAVLLRNVVARSLRDHLDLLLAQFAARGRKNLRSAVRKVAAAAKQQLKQEQAKLEHPPTEKKIAAAIRDLRASEFEVTGREWMSVDEDVLSSHDEDNMWSRNVYDLGEAQASATCDDCELLASVPQLPASHSVTTTGQTAASSSVLVQDFSPSPSHGIFHEPSPCPTLNTTPDRTLDPTSACHPSPILDPARGSSPAPPPGSSSGLTTGPTSGPTSGSSPGPTQGPTSGLLPTIAKGYMRTPPGICLKNRTFQFTTV</sequence>
<dbReference type="EMBL" id="JABSTU010000003">
    <property type="protein sequence ID" value="KAH8036202.1"/>
    <property type="molecule type" value="Genomic_DNA"/>
</dbReference>
<evidence type="ECO:0000313" key="2">
    <source>
        <dbReference type="EMBL" id="KAH8036202.1"/>
    </source>
</evidence>
<name>A0A9J6EP40_RHIMP</name>
<comment type="caution">
    <text evidence="2">The sequence shown here is derived from an EMBL/GenBank/DDBJ whole genome shotgun (WGS) entry which is preliminary data.</text>
</comment>
<gene>
    <name evidence="2" type="ORF">HPB51_020023</name>
</gene>
<reference evidence="2" key="1">
    <citation type="journal article" date="2020" name="Cell">
        <title>Large-Scale Comparative Analyses of Tick Genomes Elucidate Their Genetic Diversity and Vector Capacities.</title>
        <authorList>
            <consortium name="Tick Genome and Microbiome Consortium (TIGMIC)"/>
            <person name="Jia N."/>
            <person name="Wang J."/>
            <person name="Shi W."/>
            <person name="Du L."/>
            <person name="Sun Y."/>
            <person name="Zhan W."/>
            <person name="Jiang J.F."/>
            <person name="Wang Q."/>
            <person name="Zhang B."/>
            <person name="Ji P."/>
            <person name="Bell-Sakyi L."/>
            <person name="Cui X.M."/>
            <person name="Yuan T.T."/>
            <person name="Jiang B.G."/>
            <person name="Yang W.F."/>
            <person name="Lam T.T."/>
            <person name="Chang Q.C."/>
            <person name="Ding S.J."/>
            <person name="Wang X.J."/>
            <person name="Zhu J.G."/>
            <person name="Ruan X.D."/>
            <person name="Zhao L."/>
            <person name="Wei J.T."/>
            <person name="Ye R.Z."/>
            <person name="Que T.C."/>
            <person name="Du C.H."/>
            <person name="Zhou Y.H."/>
            <person name="Cheng J.X."/>
            <person name="Dai P.F."/>
            <person name="Guo W.B."/>
            <person name="Han X.H."/>
            <person name="Huang E.J."/>
            <person name="Li L.F."/>
            <person name="Wei W."/>
            <person name="Gao Y.C."/>
            <person name="Liu J.Z."/>
            <person name="Shao H.Z."/>
            <person name="Wang X."/>
            <person name="Wang C.C."/>
            <person name="Yang T.C."/>
            <person name="Huo Q.B."/>
            <person name="Li W."/>
            <person name="Chen H.Y."/>
            <person name="Chen S.E."/>
            <person name="Zhou L.G."/>
            <person name="Ni X.B."/>
            <person name="Tian J.H."/>
            <person name="Sheng Y."/>
            <person name="Liu T."/>
            <person name="Pan Y.S."/>
            <person name="Xia L.Y."/>
            <person name="Li J."/>
            <person name="Zhao F."/>
            <person name="Cao W.C."/>
        </authorList>
    </citation>
    <scope>NUCLEOTIDE SEQUENCE</scope>
    <source>
        <strain evidence="2">Rmic-2018</strain>
    </source>
</reference>
<organism evidence="2 3">
    <name type="scientific">Rhipicephalus microplus</name>
    <name type="common">Cattle tick</name>
    <name type="synonym">Boophilus microplus</name>
    <dbReference type="NCBI Taxonomy" id="6941"/>
    <lineage>
        <taxon>Eukaryota</taxon>
        <taxon>Metazoa</taxon>
        <taxon>Ecdysozoa</taxon>
        <taxon>Arthropoda</taxon>
        <taxon>Chelicerata</taxon>
        <taxon>Arachnida</taxon>
        <taxon>Acari</taxon>
        <taxon>Parasitiformes</taxon>
        <taxon>Ixodida</taxon>
        <taxon>Ixodoidea</taxon>
        <taxon>Ixodidae</taxon>
        <taxon>Rhipicephalinae</taxon>
        <taxon>Rhipicephalus</taxon>
        <taxon>Boophilus</taxon>
    </lineage>
</organism>